<evidence type="ECO:0000313" key="2">
    <source>
        <dbReference type="Proteomes" id="UP001144323"/>
    </source>
</evidence>
<reference evidence="1" key="1">
    <citation type="journal article" date="2023" name="Int. J. Syst. Evol. Microbiol.">
        <title>Methylocystis iwaonis sp. nov., a type II methane-oxidizing bacterium from surface soil of a rice paddy field in Japan, and emended description of the genus Methylocystis (ex Whittenbury et al. 1970) Bowman et al. 1993.</title>
        <authorList>
            <person name="Kaise H."/>
            <person name="Sawadogo J.B."/>
            <person name="Alam M.S."/>
            <person name="Ueno C."/>
            <person name="Dianou D."/>
            <person name="Shinjo R."/>
            <person name="Asakawa S."/>
        </authorList>
    </citation>
    <scope>NUCLEOTIDE SEQUENCE</scope>
    <source>
        <strain evidence="1">LMG27198</strain>
    </source>
</reference>
<dbReference type="AlphaFoldDB" id="A0A9W6LTK1"/>
<dbReference type="EMBL" id="BSEC01000001">
    <property type="protein sequence ID" value="GLI94718.1"/>
    <property type="molecule type" value="Genomic_DNA"/>
</dbReference>
<proteinExistence type="predicted"/>
<protein>
    <submittedName>
        <fullName evidence="1">Uncharacterized protein</fullName>
    </submittedName>
</protein>
<name>A0A9W6LTK1_9HYPH</name>
<comment type="caution">
    <text evidence="1">The sequence shown here is derived from an EMBL/GenBank/DDBJ whole genome shotgun (WGS) entry which is preliminary data.</text>
</comment>
<keyword evidence="2" id="KW-1185">Reference proteome</keyword>
<accession>A0A9W6LTK1</accession>
<sequence>MTGLAVGAAAAASSSYYPYGYGDGAYYGGSCVANQPVYDAWGNFAGYQRVYVSCY</sequence>
<gene>
    <name evidence="1" type="ORF">LMG27198_37100</name>
</gene>
<dbReference type="Proteomes" id="UP001144323">
    <property type="component" value="Unassembled WGS sequence"/>
</dbReference>
<organism evidence="1 2">
    <name type="scientific">Methylocystis echinoides</name>
    <dbReference type="NCBI Taxonomy" id="29468"/>
    <lineage>
        <taxon>Bacteria</taxon>
        <taxon>Pseudomonadati</taxon>
        <taxon>Pseudomonadota</taxon>
        <taxon>Alphaproteobacteria</taxon>
        <taxon>Hyphomicrobiales</taxon>
        <taxon>Methylocystaceae</taxon>
        <taxon>Methylocystis</taxon>
    </lineage>
</organism>
<evidence type="ECO:0000313" key="1">
    <source>
        <dbReference type="EMBL" id="GLI94718.1"/>
    </source>
</evidence>